<dbReference type="Pfam" id="PF11154">
    <property type="entry name" value="DUF2934"/>
    <property type="match status" value="1"/>
</dbReference>
<reference evidence="1 2" key="1">
    <citation type="submission" date="2022-12" db="EMBL/GenBank/DDBJ databases">
        <title>Two new species, Stenotrophomonas aracearum and Stenotrophomonas oahuensis, isolated from Anthurium (Araceae family) in Hawaii.</title>
        <authorList>
            <person name="Chunag S.C."/>
            <person name="Dobhal S."/>
            <person name="Alvarez A."/>
            <person name="Arif M."/>
        </authorList>
    </citation>
    <scope>NUCLEOTIDE SEQUENCE [LARGE SCALE GENOMIC DNA]</scope>
    <source>
        <strain evidence="1 2">A5588</strain>
    </source>
</reference>
<dbReference type="InterPro" id="IPR021327">
    <property type="entry name" value="DUF2934"/>
</dbReference>
<evidence type="ECO:0000313" key="1">
    <source>
        <dbReference type="EMBL" id="WNH47118.1"/>
    </source>
</evidence>
<protein>
    <submittedName>
        <fullName evidence="1">DUF2934 domain-containing protein</fullName>
    </submittedName>
</protein>
<evidence type="ECO:0000313" key="2">
    <source>
        <dbReference type="Proteomes" id="UP001305421"/>
    </source>
</evidence>
<accession>A0ABY9Y8V2</accession>
<sequence>MDDEQKAARTRELARQIWEAEGRPDGHSARHWHMAERLVAAEVEAAQYDQEASR</sequence>
<proteinExistence type="predicted"/>
<dbReference type="EMBL" id="CP115543">
    <property type="protein sequence ID" value="WNH47118.1"/>
    <property type="molecule type" value="Genomic_DNA"/>
</dbReference>
<dbReference type="RefSeq" id="WP_311181898.1">
    <property type="nucleotide sequence ID" value="NZ_CP115543.1"/>
</dbReference>
<dbReference type="Proteomes" id="UP001305421">
    <property type="component" value="Chromosome"/>
</dbReference>
<organism evidence="1 2">
    <name type="scientific">Stenotrophomonas aracearum</name>
    <dbReference type="NCBI Taxonomy" id="3003272"/>
    <lineage>
        <taxon>Bacteria</taxon>
        <taxon>Pseudomonadati</taxon>
        <taxon>Pseudomonadota</taxon>
        <taxon>Gammaproteobacteria</taxon>
        <taxon>Lysobacterales</taxon>
        <taxon>Lysobacteraceae</taxon>
        <taxon>Stenotrophomonas</taxon>
    </lineage>
</organism>
<keyword evidence="2" id="KW-1185">Reference proteome</keyword>
<name>A0ABY9Y8V2_9GAMM</name>
<gene>
    <name evidence="1" type="ORF">PDM28_10380</name>
</gene>